<evidence type="ECO:0000313" key="3">
    <source>
        <dbReference type="Proteomes" id="UP000257109"/>
    </source>
</evidence>
<gene>
    <name evidence="2" type="ORF">CR513_03893</name>
</gene>
<feature type="non-terminal residue" evidence="2">
    <location>
        <position position="1"/>
    </location>
</feature>
<organism evidence="2 3">
    <name type="scientific">Mucuna pruriens</name>
    <name type="common">Velvet bean</name>
    <name type="synonym">Dolichos pruriens</name>
    <dbReference type="NCBI Taxonomy" id="157652"/>
    <lineage>
        <taxon>Eukaryota</taxon>
        <taxon>Viridiplantae</taxon>
        <taxon>Streptophyta</taxon>
        <taxon>Embryophyta</taxon>
        <taxon>Tracheophyta</taxon>
        <taxon>Spermatophyta</taxon>
        <taxon>Magnoliopsida</taxon>
        <taxon>eudicotyledons</taxon>
        <taxon>Gunneridae</taxon>
        <taxon>Pentapetalae</taxon>
        <taxon>rosids</taxon>
        <taxon>fabids</taxon>
        <taxon>Fabales</taxon>
        <taxon>Fabaceae</taxon>
        <taxon>Papilionoideae</taxon>
        <taxon>50 kb inversion clade</taxon>
        <taxon>NPAAA clade</taxon>
        <taxon>indigoferoid/millettioid clade</taxon>
        <taxon>Phaseoleae</taxon>
        <taxon>Mucuna</taxon>
    </lineage>
</organism>
<evidence type="ECO:0000313" key="2">
    <source>
        <dbReference type="EMBL" id="RDY11447.1"/>
    </source>
</evidence>
<dbReference type="AlphaFoldDB" id="A0A371I8R8"/>
<keyword evidence="3" id="KW-1185">Reference proteome</keyword>
<feature type="region of interest" description="Disordered" evidence="1">
    <location>
        <begin position="274"/>
        <end position="298"/>
    </location>
</feature>
<accession>A0A371I8R8</accession>
<comment type="caution">
    <text evidence="2">The sequence shown here is derived from an EMBL/GenBank/DDBJ whole genome shotgun (WGS) entry which is preliminary data.</text>
</comment>
<sequence length="298" mass="34461">MFLEATCPHHQISEQLLIQYFYEGLMMIDQNMIDVASSGALIDKTPTTTRHLISKLRATLNRAITSRVVNKVVVIDNLRLENQLIELTSLVRQLAVGQHQPSVPIRVCGICTFVEHPIDACPTIQETKSGNAEIIGSIDGYEYSRQLYTSQYIRPKDSDPHKVCLRTRVIINSRFRNTKHHHSNNNRFCSRTIHVQWKIPTKFEFHDSRSENVGRTTSHHNESATINWFRTSSLSNNFQYEREQNYHNNPCHSQSENQSTLSLNRKSTRLCSNKLEPSHYPFPPRQSQQGNSKLMRNF</sequence>
<reference evidence="2" key="1">
    <citation type="submission" date="2018-05" db="EMBL/GenBank/DDBJ databases">
        <title>Draft genome of Mucuna pruriens seed.</title>
        <authorList>
            <person name="Nnadi N.E."/>
            <person name="Vos R."/>
            <person name="Hasami M.H."/>
            <person name="Devisetty U.K."/>
            <person name="Aguiy J.C."/>
        </authorList>
    </citation>
    <scope>NUCLEOTIDE SEQUENCE [LARGE SCALE GENOMIC DNA]</scope>
    <source>
        <strain evidence="2">JCA_2017</strain>
    </source>
</reference>
<evidence type="ECO:0000256" key="1">
    <source>
        <dbReference type="SAM" id="MobiDB-lite"/>
    </source>
</evidence>
<dbReference type="Proteomes" id="UP000257109">
    <property type="component" value="Unassembled WGS sequence"/>
</dbReference>
<name>A0A371I8R8_MUCPR</name>
<feature type="compositionally biased region" description="Polar residues" evidence="1">
    <location>
        <begin position="285"/>
        <end position="298"/>
    </location>
</feature>
<dbReference type="EMBL" id="QJKJ01000637">
    <property type="protein sequence ID" value="RDY11447.1"/>
    <property type="molecule type" value="Genomic_DNA"/>
</dbReference>
<protein>
    <submittedName>
        <fullName evidence="2">Uncharacterized protein</fullName>
    </submittedName>
</protein>
<proteinExistence type="predicted"/>
<dbReference type="OrthoDB" id="1689420at2759"/>